<dbReference type="AlphaFoldDB" id="A0A2R7YBQ1"/>
<keyword evidence="1" id="KW-1133">Transmembrane helix</keyword>
<gene>
    <name evidence="2" type="ORF">B9J98_00290</name>
</gene>
<feature type="transmembrane region" description="Helical" evidence="1">
    <location>
        <begin position="20"/>
        <end position="41"/>
    </location>
</feature>
<evidence type="ECO:0000313" key="3">
    <source>
        <dbReference type="Proteomes" id="UP000244066"/>
    </source>
</evidence>
<keyword evidence="1" id="KW-0472">Membrane</keyword>
<name>A0A2R7YBQ1_9ARCH</name>
<evidence type="ECO:0000256" key="1">
    <source>
        <dbReference type="SAM" id="Phobius"/>
    </source>
</evidence>
<comment type="caution">
    <text evidence="2">The sequence shown here is derived from an EMBL/GenBank/DDBJ whole genome shotgun (WGS) entry which is preliminary data.</text>
</comment>
<dbReference type="EMBL" id="NDWU01000001">
    <property type="protein sequence ID" value="PUA34322.1"/>
    <property type="molecule type" value="Genomic_DNA"/>
</dbReference>
<evidence type="ECO:0000313" key="2">
    <source>
        <dbReference type="EMBL" id="PUA34322.1"/>
    </source>
</evidence>
<dbReference type="Proteomes" id="UP000244066">
    <property type="component" value="Unassembled WGS sequence"/>
</dbReference>
<sequence>MALKAYERLSGQRHRKPCGLKFVGWAAGMGGALGILGYGSIREPPAAVAVGLLQARLPDLKLKARAFWAKVIRASTLYPTNWEERV</sequence>
<keyword evidence="1" id="KW-0812">Transmembrane</keyword>
<organism evidence="2 3">
    <name type="scientific">Candidatus Terraquivivens tikiterensis</name>
    <dbReference type="NCBI Taxonomy" id="1980982"/>
    <lineage>
        <taxon>Archaea</taxon>
        <taxon>Nitrososphaerota</taxon>
        <taxon>Candidatus Wolframiiraptoraceae</taxon>
        <taxon>Candidatus Terraquivivens</taxon>
    </lineage>
</organism>
<reference evidence="2 3" key="1">
    <citation type="submission" date="2017-04" db="EMBL/GenBank/DDBJ databases">
        <title>Draft Aigarchaeota genome from a New Zealand hot spring.</title>
        <authorList>
            <person name="Reysenbach A.-L."/>
            <person name="Donaho J.A."/>
            <person name="Gerhart J."/>
            <person name="Kelley J.F."/>
            <person name="Kouba K."/>
            <person name="Podar M."/>
            <person name="Stott M."/>
        </authorList>
    </citation>
    <scope>NUCLEOTIDE SEQUENCE [LARGE SCALE GENOMIC DNA]</scope>
    <source>
        <strain evidence="2">NZ13_MG1</strain>
    </source>
</reference>
<protein>
    <submittedName>
        <fullName evidence="2">Uncharacterized protein</fullName>
    </submittedName>
</protein>
<proteinExistence type="predicted"/>
<accession>A0A2R7YBQ1</accession>